<evidence type="ECO:0000313" key="2">
    <source>
        <dbReference type="Proteomes" id="UP000789901"/>
    </source>
</evidence>
<reference evidence="1 2" key="1">
    <citation type="submission" date="2021-06" db="EMBL/GenBank/DDBJ databases">
        <authorList>
            <person name="Kallberg Y."/>
            <person name="Tangrot J."/>
            <person name="Rosling A."/>
        </authorList>
    </citation>
    <scope>NUCLEOTIDE SEQUENCE [LARGE SCALE GENOMIC DNA]</scope>
    <source>
        <strain evidence="1 2">120-4 pot B 10/14</strain>
    </source>
</reference>
<dbReference type="EMBL" id="CAJVQB010002791">
    <property type="protein sequence ID" value="CAG8587372.1"/>
    <property type="molecule type" value="Genomic_DNA"/>
</dbReference>
<dbReference type="Proteomes" id="UP000789901">
    <property type="component" value="Unassembled WGS sequence"/>
</dbReference>
<gene>
    <name evidence="1" type="ORF">GMARGA_LOCUS6240</name>
</gene>
<sequence>MLDKLYAIVASFATSLERSLSIIFPQISVWSKCNKKIVPVNYKHDILDNRFSLDGTHIMHCTVEDLNKPYTVKMYLGIYRD</sequence>
<accession>A0ABN7UFY7</accession>
<protein>
    <submittedName>
        <fullName evidence="1">24009_t:CDS:1</fullName>
    </submittedName>
</protein>
<comment type="caution">
    <text evidence="1">The sequence shown here is derived from an EMBL/GenBank/DDBJ whole genome shotgun (WGS) entry which is preliminary data.</text>
</comment>
<organism evidence="1 2">
    <name type="scientific">Gigaspora margarita</name>
    <dbReference type="NCBI Taxonomy" id="4874"/>
    <lineage>
        <taxon>Eukaryota</taxon>
        <taxon>Fungi</taxon>
        <taxon>Fungi incertae sedis</taxon>
        <taxon>Mucoromycota</taxon>
        <taxon>Glomeromycotina</taxon>
        <taxon>Glomeromycetes</taxon>
        <taxon>Diversisporales</taxon>
        <taxon>Gigasporaceae</taxon>
        <taxon>Gigaspora</taxon>
    </lineage>
</organism>
<name>A0ABN7UFY7_GIGMA</name>
<keyword evidence="2" id="KW-1185">Reference proteome</keyword>
<proteinExistence type="predicted"/>
<evidence type="ECO:0000313" key="1">
    <source>
        <dbReference type="EMBL" id="CAG8587372.1"/>
    </source>
</evidence>